<evidence type="ECO:0000256" key="10">
    <source>
        <dbReference type="ARBA" id="ARBA00023136"/>
    </source>
</evidence>
<dbReference type="PROSITE" id="PS50109">
    <property type="entry name" value="HIS_KIN"/>
    <property type="match status" value="1"/>
</dbReference>
<dbReference type="PANTHER" id="PTHR45453">
    <property type="entry name" value="PHOSPHATE REGULON SENSOR PROTEIN PHOR"/>
    <property type="match status" value="1"/>
</dbReference>
<evidence type="ECO:0000256" key="4">
    <source>
        <dbReference type="ARBA" id="ARBA00022475"/>
    </source>
</evidence>
<dbReference type="GO" id="GO:0016036">
    <property type="term" value="P:cellular response to phosphate starvation"/>
    <property type="evidence" value="ECO:0007669"/>
    <property type="project" value="TreeGrafter"/>
</dbReference>
<comment type="catalytic activity">
    <reaction evidence="1">
        <text>ATP + protein L-histidine = ADP + protein N-phospho-L-histidine.</text>
        <dbReference type="EC" id="2.7.13.3"/>
    </reaction>
</comment>
<evidence type="ECO:0000256" key="6">
    <source>
        <dbReference type="ARBA" id="ARBA00022679"/>
    </source>
</evidence>
<keyword evidence="7 11" id="KW-0812">Transmembrane</keyword>
<gene>
    <name evidence="13" type="ORF">CLA01_35700</name>
</gene>
<evidence type="ECO:0000313" key="13">
    <source>
        <dbReference type="EMBL" id="GEN73498.1"/>
    </source>
</evidence>
<dbReference type="InterPro" id="IPR005467">
    <property type="entry name" value="His_kinase_dom"/>
</dbReference>
<evidence type="ECO:0000256" key="5">
    <source>
        <dbReference type="ARBA" id="ARBA00022553"/>
    </source>
</evidence>
<dbReference type="Gene3D" id="3.30.565.10">
    <property type="entry name" value="Histidine kinase-like ATPase, C-terminal domain"/>
    <property type="match status" value="1"/>
</dbReference>
<dbReference type="SUPFAM" id="SSF55874">
    <property type="entry name" value="ATPase domain of HSP90 chaperone/DNA topoisomerase II/histidine kinase"/>
    <property type="match status" value="1"/>
</dbReference>
<dbReference type="SMART" id="SM00388">
    <property type="entry name" value="HisKA"/>
    <property type="match status" value="1"/>
</dbReference>
<proteinExistence type="predicted"/>
<dbReference type="EMBL" id="BJYI01000015">
    <property type="protein sequence ID" value="GEN73498.1"/>
    <property type="molecule type" value="Genomic_DNA"/>
</dbReference>
<dbReference type="AlphaFoldDB" id="A0A511YE75"/>
<protein>
    <recommendedName>
        <fullName evidence="3">histidine kinase</fullName>
        <ecNumber evidence="3">2.7.13.3</ecNumber>
    </recommendedName>
</protein>
<keyword evidence="6" id="KW-0808">Transferase</keyword>
<feature type="transmembrane region" description="Helical" evidence="11">
    <location>
        <begin position="163"/>
        <end position="186"/>
    </location>
</feature>
<dbReference type="Gene3D" id="1.10.287.130">
    <property type="match status" value="1"/>
</dbReference>
<evidence type="ECO:0000256" key="7">
    <source>
        <dbReference type="ARBA" id="ARBA00022692"/>
    </source>
</evidence>
<comment type="subcellular location">
    <subcellularLocation>
        <location evidence="2">Cell membrane</location>
        <topology evidence="2">Multi-pass membrane protein</topology>
    </subcellularLocation>
</comment>
<dbReference type="Pfam" id="PF00512">
    <property type="entry name" value="HisKA"/>
    <property type="match status" value="1"/>
</dbReference>
<keyword evidence="10 11" id="KW-0472">Membrane</keyword>
<evidence type="ECO:0000259" key="12">
    <source>
        <dbReference type="PROSITE" id="PS50109"/>
    </source>
</evidence>
<dbReference type="Proteomes" id="UP000321150">
    <property type="component" value="Unassembled WGS sequence"/>
</dbReference>
<feature type="transmembrane region" description="Helical" evidence="11">
    <location>
        <begin position="6"/>
        <end position="27"/>
    </location>
</feature>
<keyword evidence="5" id="KW-0597">Phosphoprotein</keyword>
<reference evidence="13 14" key="1">
    <citation type="submission" date="2019-07" db="EMBL/GenBank/DDBJ databases">
        <title>Whole genome shotgun sequence of Chryseobacterium lathyri NBRC 105250.</title>
        <authorList>
            <person name="Hosoyama A."/>
            <person name="Uohara A."/>
            <person name="Ohji S."/>
            <person name="Ichikawa N."/>
        </authorList>
    </citation>
    <scope>NUCLEOTIDE SEQUENCE [LARGE SCALE GENOMIC DNA]</scope>
    <source>
        <strain evidence="13 14">NBRC 105250</strain>
    </source>
</reference>
<dbReference type="RefSeq" id="WP_111957269.1">
    <property type="nucleotide sequence ID" value="NZ_BJYI01000015.1"/>
</dbReference>
<evidence type="ECO:0000256" key="8">
    <source>
        <dbReference type="ARBA" id="ARBA00022777"/>
    </source>
</evidence>
<dbReference type="GO" id="GO:0005886">
    <property type="term" value="C:plasma membrane"/>
    <property type="evidence" value="ECO:0007669"/>
    <property type="project" value="UniProtKB-SubCell"/>
</dbReference>
<evidence type="ECO:0000256" key="3">
    <source>
        <dbReference type="ARBA" id="ARBA00012438"/>
    </source>
</evidence>
<evidence type="ECO:0000313" key="14">
    <source>
        <dbReference type="Proteomes" id="UP000321150"/>
    </source>
</evidence>
<dbReference type="InterPro" id="IPR036890">
    <property type="entry name" value="HATPase_C_sf"/>
</dbReference>
<dbReference type="InterPro" id="IPR050351">
    <property type="entry name" value="BphY/WalK/GraS-like"/>
</dbReference>
<organism evidence="13 14">
    <name type="scientific">Chryseobacterium lathyri</name>
    <dbReference type="NCBI Taxonomy" id="395933"/>
    <lineage>
        <taxon>Bacteria</taxon>
        <taxon>Pseudomonadati</taxon>
        <taxon>Bacteroidota</taxon>
        <taxon>Flavobacteriia</taxon>
        <taxon>Flavobacteriales</taxon>
        <taxon>Weeksellaceae</taxon>
        <taxon>Chryseobacterium group</taxon>
        <taxon>Chryseobacterium</taxon>
    </lineage>
</organism>
<dbReference type="Pfam" id="PF02518">
    <property type="entry name" value="HATPase_c"/>
    <property type="match status" value="1"/>
</dbReference>
<dbReference type="OrthoDB" id="1933776at2"/>
<dbReference type="EC" id="2.7.13.3" evidence="3"/>
<evidence type="ECO:0000256" key="9">
    <source>
        <dbReference type="ARBA" id="ARBA00022989"/>
    </source>
</evidence>
<dbReference type="GO" id="GO:0004721">
    <property type="term" value="F:phosphoprotein phosphatase activity"/>
    <property type="evidence" value="ECO:0007669"/>
    <property type="project" value="TreeGrafter"/>
</dbReference>
<keyword evidence="4" id="KW-1003">Cell membrane</keyword>
<keyword evidence="8 13" id="KW-0418">Kinase</keyword>
<sequence length="425" mass="49433">MEIKKLNIIITLGFFAIIGIMTAQLLWTRQAYNLEDKKFNQKVNIALLEVVEKLSGGKTSFTENPVQNISNDYYVVNINNEFHPAVLEHYLRTEFTRFQINTDYVYALYNCHSDKMIYGKYMSKNQEAPSDKVINFPKHKNLIYYFSIRFPDKTTYLISSLRFWYLLTLALFIILLVYVYSIYTIIQQKKFSELQRDFINNMTHEFKTPLSSILLASEALNKHNMIQENPKLEAYTSIIINQSYKLNNHIEKILNIAKNDASGLSLKPQKIVLLPFIREIADTLQQKNENLTLHIEIEDNPSIIADEFHFTNIIYNILDNSVKYCDTKPDITISSNKDSKGLYLKFKDNGMGIPAKNIPHIFDKFYRVSTKKSDEVNGFGLGLFYVKKIVQQHQWKISVENNPDKGITVTLFFPFNFNNVSNGKI</sequence>
<dbReference type="GO" id="GO:0000155">
    <property type="term" value="F:phosphorelay sensor kinase activity"/>
    <property type="evidence" value="ECO:0007669"/>
    <property type="project" value="InterPro"/>
</dbReference>
<keyword evidence="9 11" id="KW-1133">Transmembrane helix</keyword>
<dbReference type="CDD" id="cd00082">
    <property type="entry name" value="HisKA"/>
    <property type="match status" value="1"/>
</dbReference>
<dbReference type="InterPro" id="IPR004358">
    <property type="entry name" value="Sig_transdc_His_kin-like_C"/>
</dbReference>
<dbReference type="CDD" id="cd00075">
    <property type="entry name" value="HATPase"/>
    <property type="match status" value="1"/>
</dbReference>
<dbReference type="PRINTS" id="PR00344">
    <property type="entry name" value="BCTRLSENSOR"/>
</dbReference>
<dbReference type="InterPro" id="IPR036097">
    <property type="entry name" value="HisK_dim/P_sf"/>
</dbReference>
<evidence type="ECO:0000256" key="1">
    <source>
        <dbReference type="ARBA" id="ARBA00000085"/>
    </source>
</evidence>
<dbReference type="SUPFAM" id="SSF47384">
    <property type="entry name" value="Homodimeric domain of signal transducing histidine kinase"/>
    <property type="match status" value="1"/>
</dbReference>
<dbReference type="InterPro" id="IPR003661">
    <property type="entry name" value="HisK_dim/P_dom"/>
</dbReference>
<comment type="caution">
    <text evidence="13">The sequence shown here is derived from an EMBL/GenBank/DDBJ whole genome shotgun (WGS) entry which is preliminary data.</text>
</comment>
<feature type="domain" description="Histidine kinase" evidence="12">
    <location>
        <begin position="201"/>
        <end position="417"/>
    </location>
</feature>
<dbReference type="SMART" id="SM00387">
    <property type="entry name" value="HATPase_c"/>
    <property type="match status" value="1"/>
</dbReference>
<accession>A0A511YE75</accession>
<evidence type="ECO:0000256" key="11">
    <source>
        <dbReference type="SAM" id="Phobius"/>
    </source>
</evidence>
<name>A0A511YE75_9FLAO</name>
<dbReference type="PANTHER" id="PTHR45453:SF2">
    <property type="entry name" value="HISTIDINE KINASE"/>
    <property type="match status" value="1"/>
</dbReference>
<evidence type="ECO:0000256" key="2">
    <source>
        <dbReference type="ARBA" id="ARBA00004651"/>
    </source>
</evidence>
<dbReference type="FunFam" id="3.30.565.10:FF:000006">
    <property type="entry name" value="Sensor histidine kinase WalK"/>
    <property type="match status" value="1"/>
</dbReference>
<dbReference type="InterPro" id="IPR003594">
    <property type="entry name" value="HATPase_dom"/>
</dbReference>